<dbReference type="SMART" id="SM00406">
    <property type="entry name" value="IGv"/>
    <property type="match status" value="1"/>
</dbReference>
<dbReference type="InterPro" id="IPR036179">
    <property type="entry name" value="Ig-like_dom_sf"/>
</dbReference>
<evidence type="ECO:0000256" key="1">
    <source>
        <dbReference type="ARBA" id="ARBA00004479"/>
    </source>
</evidence>
<keyword evidence="9" id="KW-0325">Glycoprotein</keyword>
<evidence type="ECO:0000256" key="8">
    <source>
        <dbReference type="ARBA" id="ARBA00023157"/>
    </source>
</evidence>
<dbReference type="EMBL" id="CATNWA010015334">
    <property type="protein sequence ID" value="CAI9582112.1"/>
    <property type="molecule type" value="Genomic_DNA"/>
</dbReference>
<evidence type="ECO:0000256" key="9">
    <source>
        <dbReference type="ARBA" id="ARBA00023180"/>
    </source>
</evidence>
<keyword evidence="3" id="KW-0732">Signal</keyword>
<evidence type="ECO:0000256" key="4">
    <source>
        <dbReference type="ARBA" id="ARBA00022859"/>
    </source>
</evidence>
<dbReference type="CDD" id="cd00099">
    <property type="entry name" value="IgV"/>
    <property type="match status" value="1"/>
</dbReference>
<evidence type="ECO:0000313" key="13">
    <source>
        <dbReference type="Proteomes" id="UP001162483"/>
    </source>
</evidence>
<evidence type="ECO:0000256" key="2">
    <source>
        <dbReference type="ARBA" id="ARBA00022692"/>
    </source>
</evidence>
<dbReference type="InterPro" id="IPR013783">
    <property type="entry name" value="Ig-like_fold"/>
</dbReference>
<sequence length="106" mass="12288">MQGSKVSNHVLSWYRQTKGNEIQFLVSHRDKNRPTYGEGIAERFIPELEESTNAFTLTIGNAEKSDEGLYYCAVWYSNQYIFGQGTQVKVQGKRKFLLMILTVRYI</sequence>
<evidence type="ECO:0000256" key="7">
    <source>
        <dbReference type="ARBA" id="ARBA00023136"/>
    </source>
</evidence>
<evidence type="ECO:0000256" key="3">
    <source>
        <dbReference type="ARBA" id="ARBA00022729"/>
    </source>
</evidence>
<keyword evidence="6" id="KW-1064">Adaptive immunity</keyword>
<keyword evidence="10" id="KW-0393">Immunoglobulin domain</keyword>
<dbReference type="InterPro" id="IPR003599">
    <property type="entry name" value="Ig_sub"/>
</dbReference>
<evidence type="ECO:0000256" key="6">
    <source>
        <dbReference type="ARBA" id="ARBA00023130"/>
    </source>
</evidence>
<dbReference type="PANTHER" id="PTHR11292">
    <property type="entry name" value="T-CELL SURFACE GLYCOPROTEIN CD8 BETA CHAIN"/>
    <property type="match status" value="1"/>
</dbReference>
<evidence type="ECO:0000256" key="5">
    <source>
        <dbReference type="ARBA" id="ARBA00022989"/>
    </source>
</evidence>
<keyword evidence="4" id="KW-0391">Immunity</keyword>
<dbReference type="Gene3D" id="2.60.40.10">
    <property type="entry name" value="Immunoglobulins"/>
    <property type="match status" value="1"/>
</dbReference>
<evidence type="ECO:0000256" key="10">
    <source>
        <dbReference type="ARBA" id="ARBA00023319"/>
    </source>
</evidence>
<comment type="subcellular location">
    <subcellularLocation>
        <location evidence="1">Membrane</location>
        <topology evidence="1">Single-pass type I membrane protein</topology>
    </subcellularLocation>
</comment>
<keyword evidence="8" id="KW-1015">Disulfide bond</keyword>
<dbReference type="SMART" id="SM00409">
    <property type="entry name" value="IG"/>
    <property type="match status" value="1"/>
</dbReference>
<keyword evidence="7" id="KW-0472">Membrane</keyword>
<keyword evidence="2" id="KW-0812">Transmembrane</keyword>
<dbReference type="InterPro" id="IPR007110">
    <property type="entry name" value="Ig-like_dom"/>
</dbReference>
<gene>
    <name evidence="12" type="ORF">SPARVUS_LOCUS9600885</name>
</gene>
<organism evidence="12 13">
    <name type="scientific">Staurois parvus</name>
    <dbReference type="NCBI Taxonomy" id="386267"/>
    <lineage>
        <taxon>Eukaryota</taxon>
        <taxon>Metazoa</taxon>
        <taxon>Chordata</taxon>
        <taxon>Craniata</taxon>
        <taxon>Vertebrata</taxon>
        <taxon>Euteleostomi</taxon>
        <taxon>Amphibia</taxon>
        <taxon>Batrachia</taxon>
        <taxon>Anura</taxon>
        <taxon>Neobatrachia</taxon>
        <taxon>Ranoidea</taxon>
        <taxon>Ranidae</taxon>
        <taxon>Staurois</taxon>
    </lineage>
</organism>
<evidence type="ECO:0000259" key="11">
    <source>
        <dbReference type="PROSITE" id="PS50835"/>
    </source>
</evidence>
<dbReference type="InterPro" id="IPR042414">
    <property type="entry name" value="CD8B"/>
</dbReference>
<keyword evidence="13" id="KW-1185">Reference proteome</keyword>
<evidence type="ECO:0000313" key="12">
    <source>
        <dbReference type="EMBL" id="CAI9582112.1"/>
    </source>
</evidence>
<comment type="caution">
    <text evidence="12">The sequence shown here is derived from an EMBL/GenBank/DDBJ whole genome shotgun (WGS) entry which is preliminary data.</text>
</comment>
<reference evidence="12" key="1">
    <citation type="submission" date="2023-05" db="EMBL/GenBank/DDBJ databases">
        <authorList>
            <person name="Stuckert A."/>
        </authorList>
    </citation>
    <scope>NUCLEOTIDE SEQUENCE</scope>
</reference>
<dbReference type="Pfam" id="PF07686">
    <property type="entry name" value="V-set"/>
    <property type="match status" value="1"/>
</dbReference>
<feature type="domain" description="Ig-like" evidence="11">
    <location>
        <begin position="1"/>
        <end position="74"/>
    </location>
</feature>
<protein>
    <recommendedName>
        <fullName evidence="11">Ig-like domain-containing protein</fullName>
    </recommendedName>
</protein>
<dbReference type="Proteomes" id="UP001162483">
    <property type="component" value="Unassembled WGS sequence"/>
</dbReference>
<accession>A0ABN9EFD1</accession>
<keyword evidence="5" id="KW-1133">Transmembrane helix</keyword>
<dbReference type="PANTHER" id="PTHR11292:SF7">
    <property type="entry name" value="T-CELL SURFACE GLYCOPROTEIN CD8 BETA CHAIN-RELATED"/>
    <property type="match status" value="1"/>
</dbReference>
<proteinExistence type="predicted"/>
<dbReference type="SUPFAM" id="SSF48726">
    <property type="entry name" value="Immunoglobulin"/>
    <property type="match status" value="1"/>
</dbReference>
<dbReference type="PROSITE" id="PS50835">
    <property type="entry name" value="IG_LIKE"/>
    <property type="match status" value="1"/>
</dbReference>
<name>A0ABN9EFD1_9NEOB</name>
<dbReference type="InterPro" id="IPR013106">
    <property type="entry name" value="Ig_V-set"/>
</dbReference>